<feature type="compositionally biased region" description="Low complexity" evidence="5">
    <location>
        <begin position="125"/>
        <end position="144"/>
    </location>
</feature>
<keyword evidence="4" id="KW-0862">Zinc</keyword>
<dbReference type="GO" id="GO:0004222">
    <property type="term" value="F:metalloendopeptidase activity"/>
    <property type="evidence" value="ECO:0007669"/>
    <property type="project" value="InterPro"/>
</dbReference>
<evidence type="ECO:0000256" key="2">
    <source>
        <dbReference type="ARBA" id="ARBA00022723"/>
    </source>
</evidence>
<name>A0AAW3T172_9MICO</name>
<dbReference type="Proteomes" id="UP000590225">
    <property type="component" value="Unassembled WGS sequence"/>
</dbReference>
<evidence type="ECO:0000256" key="6">
    <source>
        <dbReference type="SAM" id="SignalP"/>
    </source>
</evidence>
<gene>
    <name evidence="8" type="ORF">FHW23_000571</name>
</gene>
<keyword evidence="3" id="KW-0378">Hydrolase</keyword>
<keyword evidence="6" id="KW-0732">Signal</keyword>
<dbReference type="Pfam" id="PF00413">
    <property type="entry name" value="Peptidase_M10"/>
    <property type="match status" value="1"/>
</dbReference>
<comment type="caution">
    <text evidence="8">The sequence shown here is derived from an EMBL/GenBank/DDBJ whole genome shotgun (WGS) entry which is preliminary data.</text>
</comment>
<feature type="region of interest" description="Disordered" evidence="5">
    <location>
        <begin position="124"/>
        <end position="144"/>
    </location>
</feature>
<dbReference type="GO" id="GO:0031012">
    <property type="term" value="C:extracellular matrix"/>
    <property type="evidence" value="ECO:0007669"/>
    <property type="project" value="InterPro"/>
</dbReference>
<protein>
    <recommendedName>
        <fullName evidence="7">Peptidase M10 metallopeptidase domain-containing protein</fullName>
    </recommendedName>
</protein>
<dbReference type="GO" id="GO:0008270">
    <property type="term" value="F:zinc ion binding"/>
    <property type="evidence" value="ECO:0007669"/>
    <property type="project" value="InterPro"/>
</dbReference>
<dbReference type="SUPFAM" id="SSF55486">
    <property type="entry name" value="Metalloproteases ('zincins'), catalytic domain"/>
    <property type="match status" value="1"/>
</dbReference>
<proteinExistence type="predicted"/>
<dbReference type="InterPro" id="IPR001818">
    <property type="entry name" value="Pept_M10_metallopeptidase"/>
</dbReference>
<dbReference type="EMBL" id="JACGXP010000001">
    <property type="protein sequence ID" value="MBA8989339.1"/>
    <property type="molecule type" value="Genomic_DNA"/>
</dbReference>
<evidence type="ECO:0000256" key="1">
    <source>
        <dbReference type="ARBA" id="ARBA00022670"/>
    </source>
</evidence>
<evidence type="ECO:0000313" key="9">
    <source>
        <dbReference type="Proteomes" id="UP000590225"/>
    </source>
</evidence>
<evidence type="ECO:0000256" key="3">
    <source>
        <dbReference type="ARBA" id="ARBA00022801"/>
    </source>
</evidence>
<evidence type="ECO:0000256" key="4">
    <source>
        <dbReference type="ARBA" id="ARBA00022833"/>
    </source>
</evidence>
<reference evidence="8 9" key="1">
    <citation type="submission" date="2020-07" db="EMBL/GenBank/DDBJ databases">
        <title>Above-ground endophytic microbial communities from plants in different locations in the United States.</title>
        <authorList>
            <person name="Frank C."/>
        </authorList>
    </citation>
    <scope>NUCLEOTIDE SEQUENCE [LARGE SCALE GENOMIC DNA]</scope>
    <source>
        <strain evidence="8 9">WPL5_2</strain>
    </source>
</reference>
<keyword evidence="1" id="KW-0645">Protease</keyword>
<dbReference type="RefSeq" id="WP_182515083.1">
    <property type="nucleotide sequence ID" value="NZ_JACGXP010000001.1"/>
</dbReference>
<organism evidence="8 9">
    <name type="scientific">Curtobacterium pusillum</name>
    <dbReference type="NCBI Taxonomy" id="69373"/>
    <lineage>
        <taxon>Bacteria</taxon>
        <taxon>Bacillati</taxon>
        <taxon>Actinomycetota</taxon>
        <taxon>Actinomycetes</taxon>
        <taxon>Micrococcales</taxon>
        <taxon>Microbacteriaceae</taxon>
        <taxon>Curtobacterium</taxon>
    </lineage>
</organism>
<dbReference type="AlphaFoldDB" id="A0AAW3T172"/>
<feature type="domain" description="Peptidase M10 metallopeptidase" evidence="7">
    <location>
        <begin position="254"/>
        <end position="329"/>
    </location>
</feature>
<feature type="signal peptide" evidence="6">
    <location>
        <begin position="1"/>
        <end position="16"/>
    </location>
</feature>
<dbReference type="Gene3D" id="3.40.390.10">
    <property type="entry name" value="Collagenase (Catalytic Domain)"/>
    <property type="match status" value="1"/>
</dbReference>
<keyword evidence="2" id="KW-0479">Metal-binding</keyword>
<dbReference type="InterPro" id="IPR024079">
    <property type="entry name" value="MetalloPept_cat_dom_sf"/>
</dbReference>
<evidence type="ECO:0000259" key="7">
    <source>
        <dbReference type="Pfam" id="PF00413"/>
    </source>
</evidence>
<accession>A0AAW3T172</accession>
<evidence type="ECO:0000256" key="5">
    <source>
        <dbReference type="SAM" id="MobiDB-lite"/>
    </source>
</evidence>
<sequence length="329" mass="32709">MSLVTAGAVTIGVALAAVTVSSGGGAAVGATPSCRGDHITVASLASGCAVSSGTVVLPDGRRFTVPPVGTTVQALPVAASGAGDPGDVSLTNTGRAGLAVRVDDHWSGSPAAVRQERAAVQHRNAALGSTSGAATTTATTSAPSSCSNKTYTRLGVRWASRVDWRYNATGQKVAGVTAIRAGADAWTGVLSSCGKKVASTASDRYLGTATEAPGVTADGGCGSSSGTSVAGWGSLRSGTLAVTCVWSRSGVAVEVDQRYSTAVAWSVSTTCTGTRFDLRGVATHEWGHGFGLGHTAQSSGLVMKPASTTCETGQRALGLGDLMGIDALY</sequence>
<evidence type="ECO:0000313" key="8">
    <source>
        <dbReference type="EMBL" id="MBA8989339.1"/>
    </source>
</evidence>
<feature type="chain" id="PRO_5043935362" description="Peptidase M10 metallopeptidase domain-containing protein" evidence="6">
    <location>
        <begin position="17"/>
        <end position="329"/>
    </location>
</feature>
<dbReference type="GO" id="GO:0006508">
    <property type="term" value="P:proteolysis"/>
    <property type="evidence" value="ECO:0007669"/>
    <property type="project" value="UniProtKB-KW"/>
</dbReference>